<dbReference type="KEGG" id="bvk:117237279"/>
<dbReference type="AlphaFoldDB" id="A0A6J3KYS0"/>
<feature type="chain" id="PRO_5026908615" evidence="2">
    <location>
        <begin position="21"/>
        <end position="168"/>
    </location>
</feature>
<dbReference type="RefSeq" id="XP_033356954.1">
    <property type="nucleotide sequence ID" value="XM_033501063.1"/>
</dbReference>
<protein>
    <submittedName>
        <fullName evidence="4">Uncharacterized protein LOC117237279</fullName>
    </submittedName>
</protein>
<evidence type="ECO:0000313" key="4">
    <source>
        <dbReference type="RefSeq" id="XP_033356954.1"/>
    </source>
</evidence>
<name>A0A6J3KYS0_9HYME</name>
<feature type="signal peptide" evidence="2">
    <location>
        <begin position="1"/>
        <end position="20"/>
    </location>
</feature>
<proteinExistence type="predicted"/>
<organism evidence="3 4">
    <name type="scientific">Bombus vosnesenskii</name>
    <dbReference type="NCBI Taxonomy" id="207650"/>
    <lineage>
        <taxon>Eukaryota</taxon>
        <taxon>Metazoa</taxon>
        <taxon>Ecdysozoa</taxon>
        <taxon>Arthropoda</taxon>
        <taxon>Hexapoda</taxon>
        <taxon>Insecta</taxon>
        <taxon>Pterygota</taxon>
        <taxon>Neoptera</taxon>
        <taxon>Endopterygota</taxon>
        <taxon>Hymenoptera</taxon>
        <taxon>Apocrita</taxon>
        <taxon>Aculeata</taxon>
        <taxon>Apoidea</taxon>
        <taxon>Anthophila</taxon>
        <taxon>Apidae</taxon>
        <taxon>Bombus</taxon>
        <taxon>Pyrobombus</taxon>
    </lineage>
</organism>
<evidence type="ECO:0000313" key="3">
    <source>
        <dbReference type="Proteomes" id="UP000504631"/>
    </source>
</evidence>
<keyword evidence="2" id="KW-0732">Signal</keyword>
<keyword evidence="3" id="KW-1185">Reference proteome</keyword>
<feature type="compositionally biased region" description="Basic and acidic residues" evidence="1">
    <location>
        <begin position="134"/>
        <end position="153"/>
    </location>
</feature>
<sequence>MQVYATLLAFAVILVVSIESRPIGLNLYVNDHQNPSEVISVYPQLLQYQNSPFYYQNVPVDANGIPAAVVAYGKPSVSHLPAYNIFYSTPVHDFRFPLNPVYPLLKPIQPGEPPKPSPPSTTTMKPEVESTEDGIEKLDTKVEPGKEMKKSNESGEDNDDDSITIESI</sequence>
<reference evidence="4" key="1">
    <citation type="submission" date="2025-08" db="UniProtKB">
        <authorList>
            <consortium name="RefSeq"/>
        </authorList>
    </citation>
    <scope>IDENTIFICATION</scope>
    <source>
        <tissue evidence="4">Muscle</tissue>
    </source>
</reference>
<accession>A0A6J3KYS0</accession>
<dbReference type="GeneID" id="117237279"/>
<evidence type="ECO:0000256" key="2">
    <source>
        <dbReference type="SAM" id="SignalP"/>
    </source>
</evidence>
<evidence type="ECO:0000256" key="1">
    <source>
        <dbReference type="SAM" id="MobiDB-lite"/>
    </source>
</evidence>
<dbReference type="Proteomes" id="UP000504631">
    <property type="component" value="Unplaced"/>
</dbReference>
<feature type="compositionally biased region" description="Pro residues" evidence="1">
    <location>
        <begin position="110"/>
        <end position="119"/>
    </location>
</feature>
<feature type="region of interest" description="Disordered" evidence="1">
    <location>
        <begin position="107"/>
        <end position="168"/>
    </location>
</feature>
<gene>
    <name evidence="4" type="primary">LOC117237279</name>
</gene>
<feature type="compositionally biased region" description="Acidic residues" evidence="1">
    <location>
        <begin position="154"/>
        <end position="168"/>
    </location>
</feature>